<evidence type="ECO:0000256" key="13">
    <source>
        <dbReference type="SAM" id="Coils"/>
    </source>
</evidence>
<dbReference type="InterPro" id="IPR003594">
    <property type="entry name" value="HATPase_dom"/>
</dbReference>
<keyword evidence="10 14" id="KW-0472">Membrane</keyword>
<dbReference type="SUPFAM" id="SSF55874">
    <property type="entry name" value="ATPase domain of HSP90 chaperone/DNA topoisomerase II/histidine kinase"/>
    <property type="match status" value="1"/>
</dbReference>
<dbReference type="FunFam" id="3.30.565.10:FF:000010">
    <property type="entry name" value="Sensor histidine kinase RcsC"/>
    <property type="match status" value="1"/>
</dbReference>
<reference evidence="18" key="1">
    <citation type="journal article" date="2021" name="Microb. Physiol.">
        <title>Proteogenomic Insights into the Physiology of Marine, Sulfate-Reducing, Filamentous Desulfonema limicola and Desulfonema magnum.</title>
        <authorList>
            <person name="Schnaars V."/>
            <person name="Wohlbrand L."/>
            <person name="Scheve S."/>
            <person name="Hinrichs C."/>
            <person name="Reinhardt R."/>
            <person name="Rabus R."/>
        </authorList>
    </citation>
    <scope>NUCLEOTIDE SEQUENCE</scope>
    <source>
        <strain evidence="18">5ac10</strain>
    </source>
</reference>
<evidence type="ECO:0000256" key="12">
    <source>
        <dbReference type="PROSITE-ProRule" id="PRU00169"/>
    </source>
</evidence>
<evidence type="ECO:0000259" key="17">
    <source>
        <dbReference type="PROSITE" id="PS50885"/>
    </source>
</evidence>
<dbReference type="RefSeq" id="WP_207690037.1">
    <property type="nucleotide sequence ID" value="NZ_CP061799.1"/>
</dbReference>
<gene>
    <name evidence="18" type="ORF">dnl_03550</name>
</gene>
<dbReference type="Pfam" id="PF00072">
    <property type="entry name" value="Response_reg"/>
    <property type="match status" value="1"/>
</dbReference>
<dbReference type="PROSITE" id="PS50110">
    <property type="entry name" value="RESPONSE_REGULATORY"/>
    <property type="match status" value="1"/>
</dbReference>
<dbReference type="SMART" id="SM00388">
    <property type="entry name" value="HisKA"/>
    <property type="match status" value="1"/>
</dbReference>
<comment type="catalytic activity">
    <reaction evidence="1">
        <text>ATP + protein L-histidine = ADP + protein N-phospho-L-histidine.</text>
        <dbReference type="EC" id="2.7.13.3"/>
    </reaction>
</comment>
<evidence type="ECO:0000256" key="3">
    <source>
        <dbReference type="ARBA" id="ARBA00012438"/>
    </source>
</evidence>
<keyword evidence="14" id="KW-0812">Transmembrane</keyword>
<dbReference type="PROSITE" id="PS50885">
    <property type="entry name" value="HAMP"/>
    <property type="match status" value="1"/>
</dbReference>
<keyword evidence="9" id="KW-0902">Two-component regulatory system</keyword>
<keyword evidence="4 12" id="KW-0597">Phosphoprotein</keyword>
<evidence type="ECO:0000256" key="5">
    <source>
        <dbReference type="ARBA" id="ARBA00022679"/>
    </source>
</evidence>
<keyword evidence="11" id="KW-0131">Cell cycle</keyword>
<dbReference type="InterPro" id="IPR036097">
    <property type="entry name" value="HisK_dim/P_sf"/>
</dbReference>
<dbReference type="InterPro" id="IPR011006">
    <property type="entry name" value="CheY-like_superfamily"/>
</dbReference>
<dbReference type="GO" id="GO:0005524">
    <property type="term" value="F:ATP binding"/>
    <property type="evidence" value="ECO:0007669"/>
    <property type="project" value="UniProtKB-KW"/>
</dbReference>
<dbReference type="SMART" id="SM00304">
    <property type="entry name" value="HAMP"/>
    <property type="match status" value="1"/>
</dbReference>
<keyword evidence="5" id="KW-0808">Transferase</keyword>
<dbReference type="Gene3D" id="1.10.287.130">
    <property type="match status" value="1"/>
</dbReference>
<evidence type="ECO:0000256" key="1">
    <source>
        <dbReference type="ARBA" id="ARBA00000085"/>
    </source>
</evidence>
<protein>
    <recommendedName>
        <fullName evidence="3">histidine kinase</fullName>
        <ecNumber evidence="3">2.7.13.3</ecNumber>
    </recommendedName>
</protein>
<dbReference type="Proteomes" id="UP000663720">
    <property type="component" value="Chromosome"/>
</dbReference>
<feature type="transmembrane region" description="Helical" evidence="14">
    <location>
        <begin position="21"/>
        <end position="46"/>
    </location>
</feature>
<dbReference type="GO" id="GO:0000155">
    <property type="term" value="F:phosphorelay sensor kinase activity"/>
    <property type="evidence" value="ECO:0007669"/>
    <property type="project" value="InterPro"/>
</dbReference>
<dbReference type="Pfam" id="PF00672">
    <property type="entry name" value="HAMP"/>
    <property type="match status" value="1"/>
</dbReference>
<dbReference type="InterPro" id="IPR004358">
    <property type="entry name" value="Sig_transdc_His_kin-like_C"/>
</dbReference>
<organism evidence="18 19">
    <name type="scientific">Desulfonema limicola</name>
    <dbReference type="NCBI Taxonomy" id="45656"/>
    <lineage>
        <taxon>Bacteria</taxon>
        <taxon>Pseudomonadati</taxon>
        <taxon>Thermodesulfobacteriota</taxon>
        <taxon>Desulfobacteria</taxon>
        <taxon>Desulfobacterales</taxon>
        <taxon>Desulfococcaceae</taxon>
        <taxon>Desulfonema</taxon>
    </lineage>
</organism>
<keyword evidence="7 18" id="KW-0418">Kinase</keyword>
<evidence type="ECO:0000259" key="16">
    <source>
        <dbReference type="PROSITE" id="PS50110"/>
    </source>
</evidence>
<keyword evidence="14" id="KW-1133">Transmembrane helix</keyword>
<evidence type="ECO:0000259" key="15">
    <source>
        <dbReference type="PROSITE" id="PS50109"/>
    </source>
</evidence>
<keyword evidence="19" id="KW-1185">Reference proteome</keyword>
<dbReference type="PRINTS" id="PR00344">
    <property type="entry name" value="BCTRLSENSOR"/>
</dbReference>
<evidence type="ECO:0000256" key="2">
    <source>
        <dbReference type="ARBA" id="ARBA00004370"/>
    </source>
</evidence>
<evidence type="ECO:0000256" key="8">
    <source>
        <dbReference type="ARBA" id="ARBA00022840"/>
    </source>
</evidence>
<dbReference type="PANTHER" id="PTHR43047">
    <property type="entry name" value="TWO-COMPONENT HISTIDINE PROTEIN KINASE"/>
    <property type="match status" value="1"/>
</dbReference>
<dbReference type="InterPro" id="IPR036890">
    <property type="entry name" value="HATPase_C_sf"/>
</dbReference>
<dbReference type="SUPFAM" id="SSF158472">
    <property type="entry name" value="HAMP domain-like"/>
    <property type="match status" value="1"/>
</dbReference>
<dbReference type="PROSITE" id="PS50109">
    <property type="entry name" value="HIS_KIN"/>
    <property type="match status" value="1"/>
</dbReference>
<dbReference type="CDD" id="cd16922">
    <property type="entry name" value="HATPase_EvgS-ArcB-TorS-like"/>
    <property type="match status" value="1"/>
</dbReference>
<evidence type="ECO:0000256" key="4">
    <source>
        <dbReference type="ARBA" id="ARBA00022553"/>
    </source>
</evidence>
<dbReference type="Gene3D" id="3.40.50.2300">
    <property type="match status" value="1"/>
</dbReference>
<dbReference type="GO" id="GO:0016020">
    <property type="term" value="C:membrane"/>
    <property type="evidence" value="ECO:0007669"/>
    <property type="project" value="UniProtKB-SubCell"/>
</dbReference>
<dbReference type="SUPFAM" id="SSF52172">
    <property type="entry name" value="CheY-like"/>
    <property type="match status" value="1"/>
</dbReference>
<evidence type="ECO:0000256" key="6">
    <source>
        <dbReference type="ARBA" id="ARBA00022741"/>
    </source>
</evidence>
<evidence type="ECO:0000256" key="14">
    <source>
        <dbReference type="SAM" id="Phobius"/>
    </source>
</evidence>
<dbReference type="CDD" id="cd06225">
    <property type="entry name" value="HAMP"/>
    <property type="match status" value="1"/>
</dbReference>
<dbReference type="AlphaFoldDB" id="A0A975B3J0"/>
<dbReference type="CDD" id="cd00082">
    <property type="entry name" value="HisKA"/>
    <property type="match status" value="1"/>
</dbReference>
<feature type="modified residue" description="4-aspartylphosphate" evidence="12">
    <location>
        <position position="729"/>
    </location>
</feature>
<feature type="coiled-coil region" evidence="13">
    <location>
        <begin position="398"/>
        <end position="432"/>
    </location>
</feature>
<feature type="domain" description="HAMP" evidence="17">
    <location>
        <begin position="326"/>
        <end position="378"/>
    </location>
</feature>
<dbReference type="SMART" id="SM00448">
    <property type="entry name" value="REC"/>
    <property type="match status" value="1"/>
</dbReference>
<feature type="domain" description="Response regulatory" evidence="16">
    <location>
        <begin position="680"/>
        <end position="795"/>
    </location>
</feature>
<dbReference type="EMBL" id="CP061799">
    <property type="protein sequence ID" value="QTA78140.1"/>
    <property type="molecule type" value="Genomic_DNA"/>
</dbReference>
<sequence length="911" mass="103564">MNKKYFTDKWYNLSISCKFRFAFGILLALILMVSITGYGALTIVHYKTESIILNSTTLRRLVLEMNTHLEEARRFERDFFLKYPIIGFSEARQVYAEKTQEHISEVISLSSNLKHLISQSHASNALRESDVNLNFFLFAANRYAKSFQESVSLVAKLASDKTGLYSRLADYSACLLKSLDIDNNLELLALFREMKLYEKDYLLTKKRPFMQSAFNTGFLLNKAVIKTFPENNTNRIQKLQCLDLYIKTAQEILSLDNEILRKTREFDLQADAIDPIAEELVKHAQEDVEHARRQIVDIKQVSGNFLIITALTGLLLTIMIARIFNNSITKNIISLTEAARELQTGNIEIYAAVKSGDEIGQLAKTFNTMAHRINFLISDLENKVTNRTAELTKINIQLQKEVLERKQAEESMKKAKEEAEQANSTKSEFLANMSHEIRTPMNSILGFSEILENQIQDRQLKQYLAAISASGNTLLNLINDILDLSKIEAGKLKLEYSVIGLYSIFKEIEQIFTRKIEEKGLKFIIEMDKKLPKAIILDGIRLRQVLLNLVGNAVKFTHSGYIRLSADANYPRDDHSSFKLIINVEDTGIGIPEQELDAIFDAFVQQTGQKEGQYGGTGLGLSITKRLVKMMGGSIFVKSEINKGSSFVVVIKDVEVAAGRNEIKQDKIHTNIDNIKLDATILAVDDIDDNRQLIKGYLLPNKVNIIEAVNGVEAIKMAKKFKPDIILMDIKMPVMNGYEAIKRIRQDKTTAHIPIIAVTASAMKDSEDRIRSLCDSYLRKPVSRIDLINELARFLKPDPLPVIHEIKNPDLTLKSEKLRLDTMKDISTLTQKLQEDVYNTWKELRDTLSINDIERFAVKLKKMGTDFACLPLIQWAEKLESQAAIYDVDALQKTLEGFVELLEEIKSLKQY</sequence>
<evidence type="ECO:0000313" key="18">
    <source>
        <dbReference type="EMBL" id="QTA78140.1"/>
    </source>
</evidence>
<keyword evidence="13" id="KW-0175">Coiled coil</keyword>
<dbReference type="InterPro" id="IPR005467">
    <property type="entry name" value="His_kinase_dom"/>
</dbReference>
<dbReference type="FunFam" id="1.10.287.130:FF:000038">
    <property type="entry name" value="Sensory transduction histidine kinase"/>
    <property type="match status" value="1"/>
</dbReference>
<name>A0A975B3J0_9BACT</name>
<dbReference type="SMART" id="SM00387">
    <property type="entry name" value="HATPase_c"/>
    <property type="match status" value="1"/>
</dbReference>
<evidence type="ECO:0000256" key="10">
    <source>
        <dbReference type="ARBA" id="ARBA00023136"/>
    </source>
</evidence>
<feature type="domain" description="Histidine kinase" evidence="15">
    <location>
        <begin position="432"/>
        <end position="655"/>
    </location>
</feature>
<dbReference type="Gene3D" id="3.30.565.10">
    <property type="entry name" value="Histidine kinase-like ATPase, C-terminal domain"/>
    <property type="match status" value="1"/>
</dbReference>
<comment type="subcellular location">
    <subcellularLocation>
        <location evidence="2">Membrane</location>
    </subcellularLocation>
</comment>
<dbReference type="InterPro" id="IPR003661">
    <property type="entry name" value="HisK_dim/P_dom"/>
</dbReference>
<keyword evidence="6" id="KW-0547">Nucleotide-binding</keyword>
<accession>A0A975B3J0</accession>
<dbReference type="EC" id="2.7.13.3" evidence="3"/>
<dbReference type="InterPro" id="IPR003660">
    <property type="entry name" value="HAMP_dom"/>
</dbReference>
<dbReference type="PANTHER" id="PTHR43047:SF64">
    <property type="entry name" value="HISTIDINE KINASE CONTAINING CHEY-HOMOLOGOUS RECEIVER DOMAIN AND PAS DOMAIN-RELATED"/>
    <property type="match status" value="1"/>
</dbReference>
<dbReference type="SUPFAM" id="SSF47384">
    <property type="entry name" value="Homodimeric domain of signal transducing histidine kinase"/>
    <property type="match status" value="1"/>
</dbReference>
<evidence type="ECO:0000256" key="9">
    <source>
        <dbReference type="ARBA" id="ARBA00023012"/>
    </source>
</evidence>
<evidence type="ECO:0000313" key="19">
    <source>
        <dbReference type="Proteomes" id="UP000663720"/>
    </source>
</evidence>
<dbReference type="Gene3D" id="6.10.340.10">
    <property type="match status" value="1"/>
</dbReference>
<evidence type="ECO:0000256" key="11">
    <source>
        <dbReference type="ARBA" id="ARBA00023306"/>
    </source>
</evidence>
<dbReference type="KEGG" id="dli:dnl_03550"/>
<dbReference type="Pfam" id="PF02518">
    <property type="entry name" value="HATPase_c"/>
    <property type="match status" value="1"/>
</dbReference>
<keyword evidence="8" id="KW-0067">ATP-binding</keyword>
<dbReference type="InterPro" id="IPR001789">
    <property type="entry name" value="Sig_transdc_resp-reg_receiver"/>
</dbReference>
<proteinExistence type="predicted"/>
<evidence type="ECO:0000256" key="7">
    <source>
        <dbReference type="ARBA" id="ARBA00022777"/>
    </source>
</evidence>
<dbReference type="Pfam" id="PF00512">
    <property type="entry name" value="HisKA"/>
    <property type="match status" value="1"/>
</dbReference>